<proteinExistence type="predicted"/>
<dbReference type="Proteomes" id="UP000323011">
    <property type="component" value="Unassembled WGS sequence"/>
</dbReference>
<dbReference type="AlphaFoldDB" id="A0A5A8C344"/>
<reference evidence="1 2" key="1">
    <citation type="submission" date="2019-07" db="EMBL/GenBank/DDBJ databases">
        <title>Genomes of Cafeteria roenbergensis.</title>
        <authorList>
            <person name="Fischer M.G."/>
            <person name="Hackl T."/>
            <person name="Roman M."/>
        </authorList>
    </citation>
    <scope>NUCLEOTIDE SEQUENCE [LARGE SCALE GENOMIC DNA]</scope>
    <source>
        <strain evidence="1 2">BVI</strain>
    </source>
</reference>
<sequence length="325" mass="35357">MDARLAVASWLDEADLKALSLVNKDSLAFARCDVLWKPLYLRRYGDCRPGFSVLWDGAFNLVEGERVRSYSGRGWWDASVVRKDAGGRFLVHYLRWSAAVWDDSCEAAAAEAASRRDACVAEAHRRWPWLARSGAMDPSRGPTAADADALAQMCADGEARRDCEGLPDLRPGDVVELRCVSSLGRSPWLETVVDAVVPMEWSRRALTPDVEAAVIEQLELWLEACEAEAERRRSLGEDAPERPASPAVVPAMGAVSLAGLARQPSLNGAGVRAAASAAVARISGTPIPRKERDELPFGTVAFRVGQAVMDEDNRLEGPRQGCVVM</sequence>
<name>A0A5A8C344_CAFRO</name>
<keyword evidence="2" id="KW-1185">Reference proteome</keyword>
<evidence type="ECO:0000313" key="2">
    <source>
        <dbReference type="Proteomes" id="UP000323011"/>
    </source>
</evidence>
<evidence type="ECO:0000313" key="1">
    <source>
        <dbReference type="EMBL" id="KAA0147358.1"/>
    </source>
</evidence>
<organism evidence="1 2">
    <name type="scientific">Cafeteria roenbergensis</name>
    <name type="common">Marine flagellate</name>
    <dbReference type="NCBI Taxonomy" id="33653"/>
    <lineage>
        <taxon>Eukaryota</taxon>
        <taxon>Sar</taxon>
        <taxon>Stramenopiles</taxon>
        <taxon>Bigyra</taxon>
        <taxon>Opalozoa</taxon>
        <taxon>Bicosoecida</taxon>
        <taxon>Cafeteriaceae</taxon>
        <taxon>Cafeteria</taxon>
    </lineage>
</organism>
<protein>
    <submittedName>
        <fullName evidence="1">Uncharacterized protein</fullName>
    </submittedName>
</protein>
<accession>A0A5A8C344</accession>
<dbReference type="EMBL" id="VLTN01000068">
    <property type="protein sequence ID" value="KAA0147358.1"/>
    <property type="molecule type" value="Genomic_DNA"/>
</dbReference>
<comment type="caution">
    <text evidence="1">The sequence shown here is derived from an EMBL/GenBank/DDBJ whole genome shotgun (WGS) entry which is preliminary data.</text>
</comment>
<gene>
    <name evidence="1" type="ORF">FNF29_07426</name>
</gene>